<feature type="domain" description="Winged helix-turn helix" evidence="1">
    <location>
        <begin position="64"/>
        <end position="121"/>
    </location>
</feature>
<dbReference type="InterPro" id="IPR025959">
    <property type="entry name" value="Winged_HTH_dom"/>
</dbReference>
<comment type="caution">
    <text evidence="2">The sequence shown here is derived from an EMBL/GenBank/DDBJ whole genome shotgun (WGS) entry which is preliminary data.</text>
</comment>
<name>A0A495JJC6_9ACTN</name>
<evidence type="ECO:0000313" key="3">
    <source>
        <dbReference type="Proteomes" id="UP000277671"/>
    </source>
</evidence>
<protein>
    <submittedName>
        <fullName evidence="2">Transposase</fullName>
    </submittedName>
</protein>
<dbReference type="OrthoDB" id="341531at2"/>
<gene>
    <name evidence="2" type="ORF">BDK92_2415</name>
</gene>
<evidence type="ECO:0000259" key="1">
    <source>
        <dbReference type="Pfam" id="PF13592"/>
    </source>
</evidence>
<keyword evidence="3" id="KW-1185">Reference proteome</keyword>
<dbReference type="RefSeq" id="WP_121156775.1">
    <property type="nucleotide sequence ID" value="NZ_RBKT01000001.1"/>
</dbReference>
<dbReference type="Pfam" id="PF13592">
    <property type="entry name" value="HTH_33"/>
    <property type="match status" value="1"/>
</dbReference>
<dbReference type="Proteomes" id="UP000277671">
    <property type="component" value="Unassembled WGS sequence"/>
</dbReference>
<dbReference type="EMBL" id="RBKT01000001">
    <property type="protein sequence ID" value="RKR88109.1"/>
    <property type="molecule type" value="Genomic_DNA"/>
</dbReference>
<reference evidence="2 3" key="1">
    <citation type="submission" date="2018-10" db="EMBL/GenBank/DDBJ databases">
        <title>Sequencing the genomes of 1000 actinobacteria strains.</title>
        <authorList>
            <person name="Klenk H.-P."/>
        </authorList>
    </citation>
    <scope>NUCLEOTIDE SEQUENCE [LARGE SCALE GENOMIC DNA]</scope>
    <source>
        <strain evidence="2 3">DSM 45175</strain>
    </source>
</reference>
<accession>A0A495JJC6</accession>
<evidence type="ECO:0000313" key="2">
    <source>
        <dbReference type="EMBL" id="RKR88109.1"/>
    </source>
</evidence>
<sequence length="226" mass="25060">MGVVLKDARRSVTSWCRRHTIGGDGAVAARRGQRSGPAEALSRDQELELIDALRGRYPDQFGLDDPLWTRQSVTALIERQFGLTIDPGIVGEYLHAWGLGPREPTDRACGLCVDAVRIWVRQEYPAIVRSAQEHRAELCWLGRTRLHGVAPAADVISAMSQRGRVKFMITTPTVDPPLPRDFLLRLSGADGRLVHVVVDGSWGRGEWPRRLPPRIAPYALPSCGRS</sequence>
<organism evidence="2 3">
    <name type="scientific">Micromonospora pisi</name>
    <dbReference type="NCBI Taxonomy" id="589240"/>
    <lineage>
        <taxon>Bacteria</taxon>
        <taxon>Bacillati</taxon>
        <taxon>Actinomycetota</taxon>
        <taxon>Actinomycetes</taxon>
        <taxon>Micromonosporales</taxon>
        <taxon>Micromonosporaceae</taxon>
        <taxon>Micromonospora</taxon>
    </lineage>
</organism>
<dbReference type="AlphaFoldDB" id="A0A495JJC6"/>
<proteinExistence type="predicted"/>